<dbReference type="Gene3D" id="1.10.10.10">
    <property type="entry name" value="Winged helix-like DNA-binding domain superfamily/Winged helix DNA-binding domain"/>
    <property type="match status" value="1"/>
</dbReference>
<dbReference type="InterPro" id="IPR013324">
    <property type="entry name" value="RNA_pol_sigma_r3/r4-like"/>
</dbReference>
<comment type="caution">
    <text evidence="7">The sequence shown here is derived from an EMBL/GenBank/DDBJ whole genome shotgun (WGS) entry which is preliminary data.</text>
</comment>
<feature type="domain" description="RNA polymerase sigma-70 region 2" evidence="5">
    <location>
        <begin position="17"/>
        <end position="73"/>
    </location>
</feature>
<comment type="similarity">
    <text evidence="1">Belongs to the sigma-70 factor family. ECF subfamily.</text>
</comment>
<reference evidence="8" key="1">
    <citation type="journal article" date="2019" name="Int. J. Syst. Evol. Microbiol.">
        <title>The Global Catalogue of Microorganisms (GCM) 10K type strain sequencing project: providing services to taxonomists for standard genome sequencing and annotation.</title>
        <authorList>
            <consortium name="The Broad Institute Genomics Platform"/>
            <consortium name="The Broad Institute Genome Sequencing Center for Infectious Disease"/>
            <person name="Wu L."/>
            <person name="Ma J."/>
        </authorList>
    </citation>
    <scope>NUCLEOTIDE SEQUENCE [LARGE SCALE GENOMIC DNA]</scope>
    <source>
        <strain evidence="8">CECT 7956</strain>
    </source>
</reference>
<dbReference type="Proteomes" id="UP001595616">
    <property type="component" value="Unassembled WGS sequence"/>
</dbReference>
<dbReference type="Gene3D" id="1.10.1740.10">
    <property type="match status" value="1"/>
</dbReference>
<dbReference type="InterPro" id="IPR039425">
    <property type="entry name" value="RNA_pol_sigma-70-like"/>
</dbReference>
<dbReference type="InterPro" id="IPR036388">
    <property type="entry name" value="WH-like_DNA-bd_sf"/>
</dbReference>
<dbReference type="CDD" id="cd06171">
    <property type="entry name" value="Sigma70_r4"/>
    <property type="match status" value="1"/>
</dbReference>
<sequence length="173" mass="20237">MTAVEFNYALQNSTKTLKPFAMRLTKDYDDANDLLQDTLVKAFLNKDKYTDGTNLKAWLYTIMKNTFITNYQRMMRKNTFIDTTDNLHYINSSSSMVDNNALSNFAMEDINHAVEKLDESYRNPFLMYFNGFKYHEIAQKLNIPIGTVKNRIHIARKELKDALKIYSFSRGLN</sequence>
<dbReference type="EMBL" id="JBHRYQ010000001">
    <property type="protein sequence ID" value="MFC3811743.1"/>
    <property type="molecule type" value="Genomic_DNA"/>
</dbReference>
<dbReference type="InterPro" id="IPR013325">
    <property type="entry name" value="RNA_pol_sigma_r2"/>
</dbReference>
<evidence type="ECO:0000256" key="2">
    <source>
        <dbReference type="ARBA" id="ARBA00023015"/>
    </source>
</evidence>
<dbReference type="PANTHER" id="PTHR43133:SF25">
    <property type="entry name" value="RNA POLYMERASE SIGMA FACTOR RFAY-RELATED"/>
    <property type="match status" value="1"/>
</dbReference>
<evidence type="ECO:0000256" key="4">
    <source>
        <dbReference type="ARBA" id="ARBA00023163"/>
    </source>
</evidence>
<organism evidence="7 8">
    <name type="scientific">Lacihabitans lacunae</name>
    <dbReference type="NCBI Taxonomy" id="1028214"/>
    <lineage>
        <taxon>Bacteria</taxon>
        <taxon>Pseudomonadati</taxon>
        <taxon>Bacteroidota</taxon>
        <taxon>Cytophagia</taxon>
        <taxon>Cytophagales</taxon>
        <taxon>Leadbetterellaceae</taxon>
        <taxon>Lacihabitans</taxon>
    </lineage>
</organism>
<dbReference type="NCBIfam" id="TIGR02937">
    <property type="entry name" value="sigma70-ECF"/>
    <property type="match status" value="1"/>
</dbReference>
<keyword evidence="3" id="KW-0731">Sigma factor</keyword>
<dbReference type="PANTHER" id="PTHR43133">
    <property type="entry name" value="RNA POLYMERASE ECF-TYPE SIGMA FACTO"/>
    <property type="match status" value="1"/>
</dbReference>
<accession>A0ABV7YWS5</accession>
<dbReference type="RefSeq" id="WP_379838586.1">
    <property type="nucleotide sequence ID" value="NZ_JBHRYQ010000001.1"/>
</dbReference>
<feature type="domain" description="RNA polymerase sigma factor 70 region 4 type 2" evidence="6">
    <location>
        <begin position="109"/>
        <end position="159"/>
    </location>
</feature>
<evidence type="ECO:0000256" key="1">
    <source>
        <dbReference type="ARBA" id="ARBA00010641"/>
    </source>
</evidence>
<evidence type="ECO:0000313" key="7">
    <source>
        <dbReference type="EMBL" id="MFC3811743.1"/>
    </source>
</evidence>
<dbReference type="SUPFAM" id="SSF88659">
    <property type="entry name" value="Sigma3 and sigma4 domains of RNA polymerase sigma factors"/>
    <property type="match status" value="1"/>
</dbReference>
<dbReference type="SUPFAM" id="SSF88946">
    <property type="entry name" value="Sigma2 domain of RNA polymerase sigma factors"/>
    <property type="match status" value="1"/>
</dbReference>
<keyword evidence="4" id="KW-0804">Transcription</keyword>
<name>A0ABV7YWS5_9BACT</name>
<dbReference type="InterPro" id="IPR007627">
    <property type="entry name" value="RNA_pol_sigma70_r2"/>
</dbReference>
<gene>
    <name evidence="7" type="ORF">ACFOOI_13855</name>
</gene>
<protein>
    <submittedName>
        <fullName evidence="7">RNA polymerase sigma factor</fullName>
    </submittedName>
</protein>
<evidence type="ECO:0000259" key="5">
    <source>
        <dbReference type="Pfam" id="PF04542"/>
    </source>
</evidence>
<keyword evidence="8" id="KW-1185">Reference proteome</keyword>
<dbReference type="Pfam" id="PF08281">
    <property type="entry name" value="Sigma70_r4_2"/>
    <property type="match status" value="1"/>
</dbReference>
<evidence type="ECO:0000259" key="6">
    <source>
        <dbReference type="Pfam" id="PF08281"/>
    </source>
</evidence>
<proteinExistence type="inferred from homology"/>
<evidence type="ECO:0000313" key="8">
    <source>
        <dbReference type="Proteomes" id="UP001595616"/>
    </source>
</evidence>
<dbReference type="InterPro" id="IPR014284">
    <property type="entry name" value="RNA_pol_sigma-70_dom"/>
</dbReference>
<keyword evidence="2" id="KW-0805">Transcription regulation</keyword>
<dbReference type="Pfam" id="PF04542">
    <property type="entry name" value="Sigma70_r2"/>
    <property type="match status" value="1"/>
</dbReference>
<dbReference type="InterPro" id="IPR013249">
    <property type="entry name" value="RNA_pol_sigma70_r4_t2"/>
</dbReference>
<evidence type="ECO:0000256" key="3">
    <source>
        <dbReference type="ARBA" id="ARBA00023082"/>
    </source>
</evidence>